<keyword evidence="1" id="KW-1133">Transmembrane helix</keyword>
<accession>A0ABN3N6Q9</accession>
<evidence type="ECO:0008006" key="4">
    <source>
        <dbReference type="Google" id="ProtNLM"/>
    </source>
</evidence>
<evidence type="ECO:0000313" key="3">
    <source>
        <dbReference type="Proteomes" id="UP001499978"/>
    </source>
</evidence>
<dbReference type="InterPro" id="IPR016566">
    <property type="entry name" value="UCP010219"/>
</dbReference>
<reference evidence="2 3" key="1">
    <citation type="journal article" date="2019" name="Int. J. Syst. Evol. Microbiol.">
        <title>The Global Catalogue of Microorganisms (GCM) 10K type strain sequencing project: providing services to taxonomists for standard genome sequencing and annotation.</title>
        <authorList>
            <consortium name="The Broad Institute Genomics Platform"/>
            <consortium name="The Broad Institute Genome Sequencing Center for Infectious Disease"/>
            <person name="Wu L."/>
            <person name="Ma J."/>
        </authorList>
    </citation>
    <scope>NUCLEOTIDE SEQUENCE [LARGE SCALE GENOMIC DNA]</scope>
    <source>
        <strain evidence="2 3">JCM 3367</strain>
    </source>
</reference>
<name>A0ABN3N6Q9_9ACTN</name>
<keyword evidence="1" id="KW-0812">Transmembrane</keyword>
<feature type="transmembrane region" description="Helical" evidence="1">
    <location>
        <begin position="86"/>
        <end position="104"/>
    </location>
</feature>
<evidence type="ECO:0000256" key="1">
    <source>
        <dbReference type="SAM" id="Phobius"/>
    </source>
</evidence>
<feature type="transmembrane region" description="Helical" evidence="1">
    <location>
        <begin position="197"/>
        <end position="214"/>
    </location>
</feature>
<keyword evidence="1" id="KW-0472">Membrane</keyword>
<feature type="transmembrane region" description="Helical" evidence="1">
    <location>
        <begin position="29"/>
        <end position="47"/>
    </location>
</feature>
<dbReference type="EMBL" id="BAAARY010000002">
    <property type="protein sequence ID" value="GAA2513224.1"/>
    <property type="molecule type" value="Genomic_DNA"/>
</dbReference>
<dbReference type="Pfam" id="PF11361">
    <property type="entry name" value="DUF3159"/>
    <property type="match status" value="1"/>
</dbReference>
<comment type="caution">
    <text evidence="2">The sequence shown here is derived from an EMBL/GenBank/DDBJ whole genome shotgun (WGS) entry which is preliminary data.</text>
</comment>
<keyword evidence="3" id="KW-1185">Reference proteome</keyword>
<gene>
    <name evidence="2" type="ORF">GCM10010201_05960</name>
</gene>
<feature type="transmembrane region" description="Helical" evidence="1">
    <location>
        <begin position="110"/>
        <end position="131"/>
    </location>
</feature>
<feature type="transmembrane region" description="Helical" evidence="1">
    <location>
        <begin position="59"/>
        <end position="79"/>
    </location>
</feature>
<dbReference type="Proteomes" id="UP001499978">
    <property type="component" value="Unassembled WGS sequence"/>
</dbReference>
<feature type="transmembrane region" description="Helical" evidence="1">
    <location>
        <begin position="163"/>
        <end position="185"/>
    </location>
</feature>
<proteinExistence type="predicted"/>
<protein>
    <recommendedName>
        <fullName evidence="4">DUF3159 domain-containing protein</fullName>
    </recommendedName>
</protein>
<sequence length="227" mass="24770">MTSTSRPATEPPLPSLSEQMAEQLGGWKGLLESSIPVVVFVVLNVVTKSVFDMQGRSGLTVAIVASVAAALTIAGYRLTQRRSIRHAMNGLFGVGIGAVLAWRSGEARDFYLPGIYYGYAYAAVLLGSAVVRKPMVGWVWSVLVNGGRKDWLYDARLLRAFQWLTVLWGVVWVAKVAVQHAFYLADMETALGVSRLALGYPPYLMLLAVTVWTVRRVRRDPATAPAG</sequence>
<evidence type="ECO:0000313" key="2">
    <source>
        <dbReference type="EMBL" id="GAA2513224.1"/>
    </source>
</evidence>
<dbReference type="RefSeq" id="WP_425565487.1">
    <property type="nucleotide sequence ID" value="NZ_BAAARY010000002.1"/>
</dbReference>
<organism evidence="2 3">
    <name type="scientific">Pilimelia columellifera subsp. columellifera</name>
    <dbReference type="NCBI Taxonomy" id="706583"/>
    <lineage>
        <taxon>Bacteria</taxon>
        <taxon>Bacillati</taxon>
        <taxon>Actinomycetota</taxon>
        <taxon>Actinomycetes</taxon>
        <taxon>Micromonosporales</taxon>
        <taxon>Micromonosporaceae</taxon>
        <taxon>Pilimelia</taxon>
    </lineage>
</organism>